<dbReference type="EMBL" id="JAPDRN010000020">
    <property type="protein sequence ID" value="KAJ9638604.1"/>
    <property type="molecule type" value="Genomic_DNA"/>
</dbReference>
<protein>
    <submittedName>
        <fullName evidence="2">Uncharacterized protein</fullName>
    </submittedName>
</protein>
<proteinExistence type="predicted"/>
<dbReference type="Proteomes" id="UP001172681">
    <property type="component" value="Unassembled WGS sequence"/>
</dbReference>
<gene>
    <name evidence="2" type="ORF">H2204_004080</name>
</gene>
<reference evidence="2" key="1">
    <citation type="submission" date="2022-10" db="EMBL/GenBank/DDBJ databases">
        <title>Culturing micro-colonial fungi from biological soil crusts in the Mojave desert and describing Neophaeococcomyces mojavensis, and introducing the new genera and species Taxawa tesnikishii.</title>
        <authorList>
            <person name="Kurbessoian T."/>
            <person name="Stajich J.E."/>
        </authorList>
    </citation>
    <scope>NUCLEOTIDE SEQUENCE</scope>
    <source>
        <strain evidence="2">TK_35</strain>
    </source>
</reference>
<evidence type="ECO:0000313" key="2">
    <source>
        <dbReference type="EMBL" id="KAJ9638604.1"/>
    </source>
</evidence>
<keyword evidence="1" id="KW-0175">Coiled coil</keyword>
<organism evidence="2 3">
    <name type="scientific">Knufia peltigerae</name>
    <dbReference type="NCBI Taxonomy" id="1002370"/>
    <lineage>
        <taxon>Eukaryota</taxon>
        <taxon>Fungi</taxon>
        <taxon>Dikarya</taxon>
        <taxon>Ascomycota</taxon>
        <taxon>Pezizomycotina</taxon>
        <taxon>Eurotiomycetes</taxon>
        <taxon>Chaetothyriomycetidae</taxon>
        <taxon>Chaetothyriales</taxon>
        <taxon>Trichomeriaceae</taxon>
        <taxon>Knufia</taxon>
    </lineage>
</organism>
<evidence type="ECO:0000313" key="3">
    <source>
        <dbReference type="Proteomes" id="UP001172681"/>
    </source>
</evidence>
<keyword evidence="3" id="KW-1185">Reference proteome</keyword>
<feature type="coiled-coil region" evidence="1">
    <location>
        <begin position="103"/>
        <end position="130"/>
    </location>
</feature>
<dbReference type="AlphaFoldDB" id="A0AA38Y880"/>
<evidence type="ECO:0000256" key="1">
    <source>
        <dbReference type="SAM" id="Coils"/>
    </source>
</evidence>
<name>A0AA38Y880_9EURO</name>
<comment type="caution">
    <text evidence="2">The sequence shown here is derived from an EMBL/GenBank/DDBJ whole genome shotgun (WGS) entry which is preliminary data.</text>
</comment>
<sequence>MTQQKRSNEERAIWRSRCRRRLADHIFESLKIKVEPRNVKLITSPVDRYRWVVDTKAQYLFTKHLSKHSLKAYRELYAFIGGAIQAVASEGPDSYGLPKVAQIGQQIQQIDQLKRRILILERENESIQTSMHRARESTSNMMERSSQLDRELSQAQQQAESFKRWCTKLGKLNRIQGIALLKCRRKIELFEKAAKTFADATKHSEIVAEYSPYHLHDYTGQGSPKACT</sequence>
<accession>A0AA38Y880</accession>